<evidence type="ECO:0000259" key="5">
    <source>
        <dbReference type="PROSITE" id="PS01124"/>
    </source>
</evidence>
<dbReference type="EMBL" id="JAXCLW010000004">
    <property type="protein sequence ID" value="MDY0884441.1"/>
    <property type="molecule type" value="Genomic_DNA"/>
</dbReference>
<keyword evidence="2" id="KW-0238">DNA-binding</keyword>
<dbReference type="PROSITE" id="PS01124">
    <property type="entry name" value="HTH_ARAC_FAMILY_2"/>
    <property type="match status" value="1"/>
</dbReference>
<gene>
    <name evidence="6" type="ORF">SMD27_16475</name>
</gene>
<accession>A0ABU5EE06</accession>
<dbReference type="InterPro" id="IPR018060">
    <property type="entry name" value="HTH_AraC"/>
</dbReference>
<keyword evidence="1" id="KW-0805">Transcription regulation</keyword>
<evidence type="ECO:0000256" key="4">
    <source>
        <dbReference type="ARBA" id="ARBA00023163"/>
    </source>
</evidence>
<name>A0ABU5EE06_9PROT</name>
<reference evidence="6 7" key="1">
    <citation type="journal article" date="2016" name="Antonie Van Leeuwenhoek">
        <title>Dongia soli sp. nov., isolated from soil from Dokdo, Korea.</title>
        <authorList>
            <person name="Kim D.U."/>
            <person name="Lee H."/>
            <person name="Kim H."/>
            <person name="Kim S.G."/>
            <person name="Ka J.O."/>
        </authorList>
    </citation>
    <scope>NUCLEOTIDE SEQUENCE [LARGE SCALE GENOMIC DNA]</scope>
    <source>
        <strain evidence="6 7">D78</strain>
    </source>
</reference>
<sequence>MVKNAPSESLEAIPRPMVALGNDYPANYEIAPHRHGRAQLLYSGTGTMTVRTEHGAWVVPPEEGVWIPAGIQHSVGMIGQLTTSSIYIDMAAVPDMPATCQVLSISPLMRSLLQAAVNTSPEYEPQSRDGLIMALMLAELRLLPVLPLSLPFPHHHKLARRCRDFLESPHLHQSIDDWADTMAMSRRTFTRLFKRETGMSFAVWMRQACLFSALRRLAQGESVTTIALDLGYDSPSAFTTMFKRVLGVPPSRYLAQPATKS</sequence>
<dbReference type="Pfam" id="PF02311">
    <property type="entry name" value="AraC_binding"/>
    <property type="match status" value="1"/>
</dbReference>
<dbReference type="Gene3D" id="1.10.10.60">
    <property type="entry name" value="Homeodomain-like"/>
    <property type="match status" value="1"/>
</dbReference>
<keyword evidence="4" id="KW-0804">Transcription</keyword>
<evidence type="ECO:0000313" key="6">
    <source>
        <dbReference type="EMBL" id="MDY0884441.1"/>
    </source>
</evidence>
<dbReference type="PANTHER" id="PTHR11019">
    <property type="entry name" value="HTH-TYPE TRANSCRIPTIONAL REGULATOR NIMR"/>
    <property type="match status" value="1"/>
</dbReference>
<proteinExistence type="predicted"/>
<dbReference type="InterPro" id="IPR020449">
    <property type="entry name" value="Tscrpt_reg_AraC-type_HTH"/>
</dbReference>
<keyword evidence="3" id="KW-0010">Activator</keyword>
<protein>
    <submittedName>
        <fullName evidence="6">Helix-turn-helix transcriptional regulator</fullName>
    </submittedName>
</protein>
<dbReference type="PANTHER" id="PTHR11019:SF159">
    <property type="entry name" value="TRANSCRIPTIONAL REGULATOR-RELATED"/>
    <property type="match status" value="1"/>
</dbReference>
<evidence type="ECO:0000313" key="7">
    <source>
        <dbReference type="Proteomes" id="UP001279642"/>
    </source>
</evidence>
<dbReference type="Pfam" id="PF12833">
    <property type="entry name" value="HTH_18"/>
    <property type="match status" value="1"/>
</dbReference>
<dbReference type="PRINTS" id="PR00032">
    <property type="entry name" value="HTHARAC"/>
</dbReference>
<feature type="domain" description="HTH araC/xylS-type" evidence="5">
    <location>
        <begin position="156"/>
        <end position="256"/>
    </location>
</feature>
<dbReference type="InterPro" id="IPR009057">
    <property type="entry name" value="Homeodomain-like_sf"/>
</dbReference>
<organism evidence="6 7">
    <name type="scientific">Dongia soli</name>
    <dbReference type="NCBI Taxonomy" id="600628"/>
    <lineage>
        <taxon>Bacteria</taxon>
        <taxon>Pseudomonadati</taxon>
        <taxon>Pseudomonadota</taxon>
        <taxon>Alphaproteobacteria</taxon>
        <taxon>Rhodospirillales</taxon>
        <taxon>Dongiaceae</taxon>
        <taxon>Dongia</taxon>
    </lineage>
</organism>
<evidence type="ECO:0000256" key="2">
    <source>
        <dbReference type="ARBA" id="ARBA00023125"/>
    </source>
</evidence>
<dbReference type="CDD" id="cd06124">
    <property type="entry name" value="cupin_NimR-like_N"/>
    <property type="match status" value="1"/>
</dbReference>
<keyword evidence="7" id="KW-1185">Reference proteome</keyword>
<dbReference type="InterPro" id="IPR014710">
    <property type="entry name" value="RmlC-like_jellyroll"/>
</dbReference>
<evidence type="ECO:0000256" key="1">
    <source>
        <dbReference type="ARBA" id="ARBA00023015"/>
    </source>
</evidence>
<evidence type="ECO:0000256" key="3">
    <source>
        <dbReference type="ARBA" id="ARBA00023159"/>
    </source>
</evidence>
<dbReference type="InterPro" id="IPR003313">
    <property type="entry name" value="AraC-bd"/>
</dbReference>
<dbReference type="InterPro" id="IPR011051">
    <property type="entry name" value="RmlC_Cupin_sf"/>
</dbReference>
<dbReference type="Proteomes" id="UP001279642">
    <property type="component" value="Unassembled WGS sequence"/>
</dbReference>
<dbReference type="SUPFAM" id="SSF51182">
    <property type="entry name" value="RmlC-like cupins"/>
    <property type="match status" value="1"/>
</dbReference>
<dbReference type="SMART" id="SM00342">
    <property type="entry name" value="HTH_ARAC"/>
    <property type="match status" value="1"/>
</dbReference>
<comment type="caution">
    <text evidence="6">The sequence shown here is derived from an EMBL/GenBank/DDBJ whole genome shotgun (WGS) entry which is preliminary data.</text>
</comment>
<dbReference type="SUPFAM" id="SSF46689">
    <property type="entry name" value="Homeodomain-like"/>
    <property type="match status" value="1"/>
</dbReference>
<dbReference type="Gene3D" id="2.60.120.10">
    <property type="entry name" value="Jelly Rolls"/>
    <property type="match status" value="1"/>
</dbReference>